<keyword evidence="2" id="KW-0175">Coiled coil</keyword>
<evidence type="ECO:0000313" key="8">
    <source>
        <dbReference type="RefSeq" id="XP_011305132.1"/>
    </source>
</evidence>
<dbReference type="GO" id="GO:0006406">
    <property type="term" value="P:mRNA export from nucleus"/>
    <property type="evidence" value="ECO:0007669"/>
    <property type="project" value="TreeGrafter"/>
</dbReference>
<evidence type="ECO:0000313" key="5">
    <source>
        <dbReference type="EMBL" id="JAG83125.1"/>
    </source>
</evidence>
<dbReference type="Pfam" id="PF03399">
    <property type="entry name" value="SAC3_GANP"/>
    <property type="match status" value="1"/>
</dbReference>
<sequence length="1417" mass="164043">MSQKLTAKKKDFSKSLSRYLRSDQDEIRAELEAMTGLEYNLHGEGSEETSDISSSSRRTRSIKHQKPEKIMEQDRPLPRVEMESQIPFYSSTAPARELQRIISQPGGTSEDKYKILEARDRLMRLKQVKTHTLETAKKTRGTCPDMCPEKERLMREFQRQVASYEQVDTSEYRICHETAVKQYSRSSADQAEPMPHDLRPIASLKMTMSYLLHEIVDLCNEEGTNLAEWYHFVWDRTRGIRKDITLQDLCCLDTVELVEQCARFHIVCSERLCAEETAVFDKKINTENLTKCLQTLKYMYHDLRVQRITCKNEAEFRGYIILLNLDNTNFMWELKELPKAIQTSPEVKFAIQVFSSIQSNNYARFFKLVKRTTYLNACLMLRYFFQVRVKGLTVMVKAYCRTTSTAYPLYEFIDILGFDDENEAIAFCENAELNISSDELNIILNRQNVNLPPPVMDEGRAVSLVESKRIKMGYSYGQAIAGEVMPEQLYINHKPHNSFDAHGYLTAEAINASDQNYGIIEEEEEDPYEYMEKDVVDPPPPLRRKTFGLRLGDDNEEAGQDDEGVEEVDEVEEVEEGVEEEEEEYEYADEGEDEDHDDVPTTKAQIFSSISSKAGNVFSKNFKFSTDNRSQDSKMSIGSPFISQSEEKNLSSGKSEFSFAAVLPPSIFGTSEGKPDNSIFAGASRGSIFAKPAPVSTPSVISSAAGNLKNENLFKVPQSTLKESPKKKIQSGIAEEKKKQGEEELRYKSLALEERLKEIEAEIKRCEMVIEIEVIHDICSTILKEEIEKAKVFERLSQKVADDVLKEVIHEECMRALDKELYIQKRLQEVANRIRDRMVLKYYRIWQRNSMKKREQRKALDNTPVWLPRYSLDACAKDLYRKDQDLVIQSMRRRSNRTDNDDNLKYLSPVELKIYSGLKENAKTLDTDPTPITFWKLVVSWPLLEDRVLLWRYKNIMNQYLCPGDYRMDPIIKTYKPNPYETMNICIKHCEGIAGEDDVVGMDALFFIAMTDENPKVVARRLTKTVLSRQKLMPIPLVFIVLGDDGGRKELEPKKELQNLLKSEYITEYTVHHEKVMDEENILKLTQTALLWLSLNRSTSIPLEMDYLKNVVDNCLTDELWLRISGHAPFNAVLKAATTDPKFIIDLHNEAVNRLMDVILDPESLMYTDFPVEFKSLLPKDFDLPCSYEYFEEDWKDEENRGKMEIILESFVLPPWPFDWPIDNAMDLHKCVIRYCNLTLGKSNYEDISCSILSNIFFMSDSNSKPNFVHVLTEIVKAKIRLLDENLSVVYDKNHIKMFRTLPWWFKSNIFLIYKAQMSFPPGETYETSVTKRRRLEEEANKQNQEISMVIEEFDITSAVESRGINKSLFDKSKNLRSEAQMMTDKLETLLEEQRLANKKFEEKLKAALRSEQSADF</sequence>
<dbReference type="RefSeq" id="XP_011305132.1">
    <property type="nucleotide sequence ID" value="XM_011306830.1"/>
</dbReference>
<feature type="coiled-coil region" evidence="2">
    <location>
        <begin position="742"/>
        <end position="769"/>
    </location>
</feature>
<dbReference type="Proteomes" id="UP000694866">
    <property type="component" value="Unplaced"/>
</dbReference>
<dbReference type="InterPro" id="IPR005062">
    <property type="entry name" value="SAC3/GANP/THP3_conserved"/>
</dbReference>
<dbReference type="GO" id="GO:0005737">
    <property type="term" value="C:cytoplasm"/>
    <property type="evidence" value="ECO:0007669"/>
    <property type="project" value="TreeGrafter"/>
</dbReference>
<feature type="region of interest" description="Disordered" evidence="3">
    <location>
        <begin position="38"/>
        <end position="71"/>
    </location>
</feature>
<evidence type="ECO:0000256" key="1">
    <source>
        <dbReference type="ARBA" id="ARBA00038443"/>
    </source>
</evidence>
<dbReference type="GeneID" id="105267758"/>
<keyword evidence="7" id="KW-1185">Reference proteome</keyword>
<dbReference type="Gene3D" id="1.25.40.990">
    <property type="match status" value="1"/>
</dbReference>
<feature type="coiled-coil region" evidence="2">
    <location>
        <begin position="1326"/>
        <end position="1411"/>
    </location>
</feature>
<reference evidence="8" key="2">
    <citation type="submission" date="2025-04" db="UniProtKB">
        <authorList>
            <consortium name="RefSeq"/>
        </authorList>
    </citation>
    <scope>IDENTIFICATION</scope>
    <source>
        <strain evidence="8">USDA-PBARC FA_bdor</strain>
        <tissue evidence="8">Whole organism</tissue>
    </source>
</reference>
<dbReference type="OrthoDB" id="21502at2759"/>
<dbReference type="EMBL" id="GBYB01013358">
    <property type="protein sequence ID" value="JAG83125.1"/>
    <property type="molecule type" value="Transcribed_RNA"/>
</dbReference>
<dbReference type="PANTHER" id="PTHR12436:SF3">
    <property type="entry name" value="GERMINAL-CENTER ASSOCIATED NUCLEAR PROTEIN"/>
    <property type="match status" value="1"/>
</dbReference>
<feature type="region of interest" description="Disordered" evidence="3">
    <location>
        <begin position="549"/>
        <end position="599"/>
    </location>
</feature>
<evidence type="ECO:0000256" key="2">
    <source>
        <dbReference type="SAM" id="Coils"/>
    </source>
</evidence>
<feature type="compositionally biased region" description="Acidic residues" evidence="3">
    <location>
        <begin position="554"/>
        <end position="597"/>
    </location>
</feature>
<name>A0A0C9QFS9_9HYME</name>
<dbReference type="InterPro" id="IPR000717">
    <property type="entry name" value="PCI_dom"/>
</dbReference>
<evidence type="ECO:0000259" key="4">
    <source>
        <dbReference type="PROSITE" id="PS50250"/>
    </source>
</evidence>
<evidence type="ECO:0000313" key="6">
    <source>
        <dbReference type="EMBL" id="JAG83127.1"/>
    </source>
</evidence>
<dbReference type="InterPro" id="IPR045107">
    <property type="entry name" value="SAC3/GANP/THP3"/>
</dbReference>
<feature type="domain" description="PCI" evidence="4">
    <location>
        <begin position="281"/>
        <end position="458"/>
    </location>
</feature>
<reference evidence="5" key="1">
    <citation type="submission" date="2015-01" db="EMBL/GenBank/DDBJ databases">
        <title>Transcriptome Assembly of Fopius arisanus.</title>
        <authorList>
            <person name="Geib S."/>
        </authorList>
    </citation>
    <scope>NUCLEOTIDE SEQUENCE</scope>
</reference>
<organism evidence="5">
    <name type="scientific">Fopius arisanus</name>
    <dbReference type="NCBI Taxonomy" id="64838"/>
    <lineage>
        <taxon>Eukaryota</taxon>
        <taxon>Metazoa</taxon>
        <taxon>Ecdysozoa</taxon>
        <taxon>Arthropoda</taxon>
        <taxon>Hexapoda</taxon>
        <taxon>Insecta</taxon>
        <taxon>Pterygota</taxon>
        <taxon>Neoptera</taxon>
        <taxon>Endopterygota</taxon>
        <taxon>Hymenoptera</taxon>
        <taxon>Apocrita</taxon>
        <taxon>Ichneumonoidea</taxon>
        <taxon>Braconidae</taxon>
        <taxon>Opiinae</taxon>
        <taxon>Fopius</taxon>
    </lineage>
</organism>
<gene>
    <name evidence="5" type="primary">xmas-2_0</name>
    <name evidence="8" type="synonym">xmas</name>
    <name evidence="6" type="synonym">xmas-2_1</name>
    <name evidence="5" type="ORF">g.18381</name>
    <name evidence="6" type="ORF">g.18388</name>
</gene>
<dbReference type="CTD" id="44271"/>
<accession>A0A0C9QFS9</accession>
<evidence type="ECO:0000256" key="3">
    <source>
        <dbReference type="SAM" id="MobiDB-lite"/>
    </source>
</evidence>
<comment type="similarity">
    <text evidence="1">Belongs to the SAC3 family.</text>
</comment>
<dbReference type="PANTHER" id="PTHR12436">
    <property type="entry name" value="80 KDA MCM3-ASSOCIATED PROTEIN"/>
    <property type="match status" value="1"/>
</dbReference>
<dbReference type="KEGG" id="fas:105267758"/>
<evidence type="ECO:0000313" key="7">
    <source>
        <dbReference type="Proteomes" id="UP000694866"/>
    </source>
</evidence>
<dbReference type="EMBL" id="GBYB01013360">
    <property type="protein sequence ID" value="JAG83127.1"/>
    <property type="molecule type" value="Transcribed_RNA"/>
</dbReference>
<proteinExistence type="inferred from homology"/>
<dbReference type="PROSITE" id="PS50250">
    <property type="entry name" value="PCI"/>
    <property type="match status" value="1"/>
</dbReference>
<dbReference type="GO" id="GO:0070390">
    <property type="term" value="C:transcription export complex 2"/>
    <property type="evidence" value="ECO:0007669"/>
    <property type="project" value="TreeGrafter"/>
</dbReference>
<protein>
    <submittedName>
        <fullName evidence="8">Uncharacterized protein xmas</fullName>
    </submittedName>
    <submittedName>
        <fullName evidence="5">Xmas-2_0 protein</fullName>
    </submittedName>
    <submittedName>
        <fullName evidence="6">Xmas-2_1 protein</fullName>
    </submittedName>
</protein>
<accession>A0A9R1T8Y9</accession>